<evidence type="ECO:0000256" key="7">
    <source>
        <dbReference type="ARBA" id="ARBA00023136"/>
    </source>
</evidence>
<evidence type="ECO:0000256" key="6">
    <source>
        <dbReference type="ARBA" id="ARBA00022989"/>
    </source>
</evidence>
<evidence type="ECO:0000256" key="4">
    <source>
        <dbReference type="ARBA" id="ARBA00022679"/>
    </source>
</evidence>
<dbReference type="GO" id="GO:0042371">
    <property type="term" value="P:vitamin K biosynthetic process"/>
    <property type="evidence" value="ECO:0007669"/>
    <property type="project" value="TreeGrafter"/>
</dbReference>
<feature type="transmembrane region" description="Helical" evidence="8">
    <location>
        <begin position="125"/>
        <end position="144"/>
    </location>
</feature>
<protein>
    <submittedName>
        <fullName evidence="9">1,4-dihydroxy-2-naphthoate octaprenyltransferase</fullName>
    </submittedName>
</protein>
<dbReference type="Pfam" id="PF01040">
    <property type="entry name" value="UbiA"/>
    <property type="match status" value="1"/>
</dbReference>
<feature type="transmembrane region" description="Helical" evidence="8">
    <location>
        <begin position="225"/>
        <end position="247"/>
    </location>
</feature>
<proteinExistence type="predicted"/>
<keyword evidence="5 8" id="KW-0812">Transmembrane</keyword>
<sequence>MINKHKITSWIKVMRLEFYSMPFVVYSLGALISYKFNDFFFLKNYLVGYFIIFLIELATVLTNEYYDFEADKLNKNVGRFTGGSRMLVENKISLRETKISFIFVVMLFLVLSLYLFKITFYSNQVILLLGIGLIFGISYTAPPLKFSYRGLGEIDVAIIHGFYVIICGYVFQKAILDNNVLWVIAIPIFFSSLVGVSLAGIPDIYSDRLVSKKTIALIIGPKNTLIFSAICSLITGTFGIFLFYVFFSWQLDYLYLLLPLYSIYMSYIFLAKLRLKNYELGISRMIFSSMILIALSSFIPLIIQMVSLF</sequence>
<name>A0A150J4H0_9EURY</name>
<dbReference type="AlphaFoldDB" id="A0A150J4H0"/>
<evidence type="ECO:0000256" key="2">
    <source>
        <dbReference type="ARBA" id="ARBA00004863"/>
    </source>
</evidence>
<dbReference type="Gene3D" id="1.10.357.140">
    <property type="entry name" value="UbiA prenyltransferase"/>
    <property type="match status" value="1"/>
</dbReference>
<accession>A0A150J4H0</accession>
<comment type="caution">
    <text evidence="9">The sequence shown here is derived from an EMBL/GenBank/DDBJ whole genome shotgun (WGS) entry which is preliminary data.</text>
</comment>
<keyword evidence="3" id="KW-0474">Menaquinone biosynthesis</keyword>
<dbReference type="GO" id="GO:0005886">
    <property type="term" value="C:plasma membrane"/>
    <property type="evidence" value="ECO:0007669"/>
    <property type="project" value="UniProtKB-SubCell"/>
</dbReference>
<comment type="pathway">
    <text evidence="2">Quinol/quinone metabolism; menaquinone biosynthesis.</text>
</comment>
<evidence type="ECO:0000256" key="5">
    <source>
        <dbReference type="ARBA" id="ARBA00022692"/>
    </source>
</evidence>
<dbReference type="UniPathway" id="UPA00079"/>
<reference evidence="9 10" key="1">
    <citation type="journal article" date="2016" name="ISME J.">
        <title>Chasing the elusive Euryarchaeota class WSA2: genomes reveal a uniquely fastidious methyl-reducing methanogen.</title>
        <authorList>
            <person name="Nobu M.K."/>
            <person name="Narihiro T."/>
            <person name="Kuroda K."/>
            <person name="Mei R."/>
            <person name="Liu W.T."/>
        </authorList>
    </citation>
    <scope>NUCLEOTIDE SEQUENCE [LARGE SCALE GENOMIC DNA]</scope>
    <source>
        <strain evidence="9">U1lsi0528_Bin055</strain>
    </source>
</reference>
<evidence type="ECO:0000256" key="3">
    <source>
        <dbReference type="ARBA" id="ARBA00022428"/>
    </source>
</evidence>
<feature type="transmembrane region" description="Helical" evidence="8">
    <location>
        <begin position="253"/>
        <end position="273"/>
    </location>
</feature>
<dbReference type="PANTHER" id="PTHR13929">
    <property type="entry name" value="1,4-DIHYDROXY-2-NAPHTHOATE OCTAPRENYLTRANSFERASE"/>
    <property type="match status" value="1"/>
</dbReference>
<evidence type="ECO:0000256" key="1">
    <source>
        <dbReference type="ARBA" id="ARBA00004651"/>
    </source>
</evidence>
<evidence type="ECO:0000313" key="10">
    <source>
        <dbReference type="Proteomes" id="UP000075398"/>
    </source>
</evidence>
<dbReference type="GO" id="GO:0004659">
    <property type="term" value="F:prenyltransferase activity"/>
    <property type="evidence" value="ECO:0007669"/>
    <property type="project" value="InterPro"/>
</dbReference>
<feature type="transmembrane region" description="Helical" evidence="8">
    <location>
        <begin position="16"/>
        <end position="34"/>
    </location>
</feature>
<feature type="transmembrane region" description="Helical" evidence="8">
    <location>
        <begin position="285"/>
        <end position="306"/>
    </location>
</feature>
<feature type="transmembrane region" description="Helical" evidence="8">
    <location>
        <begin position="46"/>
        <end position="66"/>
    </location>
</feature>
<keyword evidence="4 9" id="KW-0808">Transferase</keyword>
<dbReference type="InterPro" id="IPR026046">
    <property type="entry name" value="UBIAD1"/>
</dbReference>
<dbReference type="InterPro" id="IPR044878">
    <property type="entry name" value="UbiA_sf"/>
</dbReference>
<feature type="transmembrane region" description="Helical" evidence="8">
    <location>
        <begin position="99"/>
        <end position="119"/>
    </location>
</feature>
<dbReference type="PANTHER" id="PTHR13929:SF0">
    <property type="entry name" value="UBIA PRENYLTRANSFERASE DOMAIN-CONTAINING PROTEIN 1"/>
    <property type="match status" value="1"/>
</dbReference>
<dbReference type="Proteomes" id="UP000075398">
    <property type="component" value="Unassembled WGS sequence"/>
</dbReference>
<comment type="subcellular location">
    <subcellularLocation>
        <location evidence="1">Cell membrane</location>
        <topology evidence="1">Multi-pass membrane protein</topology>
    </subcellularLocation>
</comment>
<evidence type="ECO:0000256" key="8">
    <source>
        <dbReference type="SAM" id="Phobius"/>
    </source>
</evidence>
<dbReference type="InterPro" id="IPR000537">
    <property type="entry name" value="UbiA_prenyltransferase"/>
</dbReference>
<feature type="transmembrane region" description="Helical" evidence="8">
    <location>
        <begin position="156"/>
        <end position="175"/>
    </location>
</feature>
<evidence type="ECO:0000313" key="9">
    <source>
        <dbReference type="EMBL" id="KYC52038.1"/>
    </source>
</evidence>
<feature type="transmembrane region" description="Helical" evidence="8">
    <location>
        <begin position="181"/>
        <end position="205"/>
    </location>
</feature>
<dbReference type="GO" id="GO:0009234">
    <property type="term" value="P:menaquinone biosynthetic process"/>
    <property type="evidence" value="ECO:0007669"/>
    <property type="project" value="UniProtKB-UniPathway"/>
</dbReference>
<keyword evidence="7 8" id="KW-0472">Membrane</keyword>
<gene>
    <name evidence="9" type="ORF">AMQ22_01016</name>
</gene>
<organism evidence="9 10">
    <name type="scientific">Candidatus Methanofastidiosum methylothiophilum</name>
    <dbReference type="NCBI Taxonomy" id="1705564"/>
    <lineage>
        <taxon>Archaea</taxon>
        <taxon>Methanobacteriati</taxon>
        <taxon>Methanobacteriota</taxon>
        <taxon>Stenosarchaea group</taxon>
        <taxon>Candidatus Methanofastidiosia</taxon>
        <taxon>Candidatus Methanofastidiosales</taxon>
        <taxon>Candidatus Methanofastidiosaceae</taxon>
        <taxon>Candidatus Methanofastidiosum</taxon>
    </lineage>
</organism>
<keyword evidence="6 8" id="KW-1133">Transmembrane helix</keyword>
<dbReference type="CDD" id="cd13962">
    <property type="entry name" value="PT_UbiA_UBIAD1"/>
    <property type="match status" value="1"/>
</dbReference>
<dbReference type="EMBL" id="LNGC01000036">
    <property type="protein sequence ID" value="KYC52038.1"/>
    <property type="molecule type" value="Genomic_DNA"/>
</dbReference>